<dbReference type="Proteomes" id="UP001187682">
    <property type="component" value="Unassembled WGS sequence"/>
</dbReference>
<comment type="caution">
    <text evidence="1">The sequence shown here is derived from an EMBL/GenBank/DDBJ whole genome shotgun (WGS) entry which is preliminary data.</text>
</comment>
<name>A0AAE8SWZ9_9PEZI</name>
<gene>
    <name evidence="1" type="ORF">DNG_07004</name>
</gene>
<dbReference type="EMBL" id="ONZQ02000010">
    <property type="protein sequence ID" value="SPO04320.1"/>
    <property type="molecule type" value="Genomic_DNA"/>
</dbReference>
<organism evidence="1 2">
    <name type="scientific">Cephalotrichum gorgonifer</name>
    <dbReference type="NCBI Taxonomy" id="2041049"/>
    <lineage>
        <taxon>Eukaryota</taxon>
        <taxon>Fungi</taxon>
        <taxon>Dikarya</taxon>
        <taxon>Ascomycota</taxon>
        <taxon>Pezizomycotina</taxon>
        <taxon>Sordariomycetes</taxon>
        <taxon>Hypocreomycetidae</taxon>
        <taxon>Microascales</taxon>
        <taxon>Microascaceae</taxon>
        <taxon>Cephalotrichum</taxon>
    </lineage>
</organism>
<protein>
    <submittedName>
        <fullName evidence="1">Uncharacterized protein</fullName>
    </submittedName>
</protein>
<reference evidence="1" key="1">
    <citation type="submission" date="2018-03" db="EMBL/GenBank/DDBJ databases">
        <authorList>
            <person name="Guldener U."/>
        </authorList>
    </citation>
    <scope>NUCLEOTIDE SEQUENCE</scope>
</reference>
<evidence type="ECO:0000313" key="2">
    <source>
        <dbReference type="Proteomes" id="UP001187682"/>
    </source>
</evidence>
<evidence type="ECO:0000313" key="1">
    <source>
        <dbReference type="EMBL" id="SPO04320.1"/>
    </source>
</evidence>
<proteinExistence type="predicted"/>
<sequence length="325" mass="36686">MVEFPESVHIDFRSEEEIRQKLGELTIPIVGTSEFDGHLEILRELAVRLGSNSNAVQNALYLAKGYRDLAVVLQEPSDIEERALYEDMDLNMTTEFPLAISVLHKSLRFASQNRRDVKNTIILDSRPLRFREPRKRESRRIRDARDRYAYAALKQMLHIIRPKVILVCQCDKGGVSLGLPEYLCSSTESTGFVKAVKMGTGHNGHECLTVSSFHPSSITREAVGRKAVARQDLFDTSLVVAVNALVGCKVYGESIWALRNMVRKGYHLREALLEVPVAAPSNYASPQLIQRLKEIGCFRDEELLDDYRIAAMRLAMRPCQSPRGA</sequence>
<accession>A0AAE8SWZ9</accession>
<dbReference type="AlphaFoldDB" id="A0AAE8SWZ9"/>
<keyword evidence="2" id="KW-1185">Reference proteome</keyword>